<dbReference type="InParanoid" id="A0A6I8U1Y5"/>
<feature type="region of interest" description="Disordered" evidence="12">
    <location>
        <begin position="877"/>
        <end position="921"/>
    </location>
</feature>
<dbReference type="GO" id="GO:0007399">
    <property type="term" value="P:nervous system development"/>
    <property type="evidence" value="ECO:0007669"/>
    <property type="project" value="UniProtKB-ARBA"/>
</dbReference>
<dbReference type="FunFam" id="3.30.160.60:FF:000570">
    <property type="entry name" value="Spalt like transcription factor 3"/>
    <property type="match status" value="1"/>
</dbReference>
<dbReference type="Gene3D" id="3.30.160.60">
    <property type="entry name" value="Classic Zinc Finger"/>
    <property type="match status" value="7"/>
</dbReference>
<evidence type="ECO:0000313" key="15">
    <source>
        <dbReference type="Proteomes" id="UP000008820"/>
    </source>
</evidence>
<feature type="domain" description="C2H2-type" evidence="13">
    <location>
        <begin position="1092"/>
        <end position="1114"/>
    </location>
</feature>
<dbReference type="GO" id="GO:0008270">
    <property type="term" value="F:zinc ion binding"/>
    <property type="evidence" value="ECO:0007669"/>
    <property type="project" value="UniProtKB-KW"/>
</dbReference>
<dbReference type="Pfam" id="PF13894">
    <property type="entry name" value="zf-C2H2_4"/>
    <property type="match status" value="1"/>
</dbReference>
<evidence type="ECO:0000256" key="11">
    <source>
        <dbReference type="ARBA" id="ARBA00038474"/>
    </source>
</evidence>
<dbReference type="FunCoup" id="A0A6I8U1Y5">
    <property type="interactions" value="331"/>
</dbReference>
<dbReference type="InterPro" id="IPR051565">
    <property type="entry name" value="Sal_C2H2-zinc-finger"/>
</dbReference>
<evidence type="ECO:0000256" key="4">
    <source>
        <dbReference type="ARBA" id="ARBA00022737"/>
    </source>
</evidence>
<dbReference type="GO" id="GO:0000978">
    <property type="term" value="F:RNA polymerase II cis-regulatory region sequence-specific DNA binding"/>
    <property type="evidence" value="ECO:0007669"/>
    <property type="project" value="TreeGrafter"/>
</dbReference>
<feature type="compositionally biased region" description="Basic and acidic residues" evidence="12">
    <location>
        <begin position="53"/>
        <end position="65"/>
    </location>
</feature>
<feature type="region of interest" description="Disordered" evidence="12">
    <location>
        <begin position="948"/>
        <end position="1000"/>
    </location>
</feature>
<keyword evidence="7" id="KW-0805">Transcription regulation</keyword>
<feature type="compositionally biased region" description="Gly residues" evidence="12">
    <location>
        <begin position="1144"/>
        <end position="1153"/>
    </location>
</feature>
<keyword evidence="6" id="KW-0862">Zinc</keyword>
<feature type="domain" description="C2H2-type" evidence="13">
    <location>
        <begin position="1064"/>
        <end position="1091"/>
    </location>
</feature>
<evidence type="ECO:0000256" key="3">
    <source>
        <dbReference type="ARBA" id="ARBA00022723"/>
    </source>
</evidence>
<feature type="compositionally biased region" description="Basic and acidic residues" evidence="12">
    <location>
        <begin position="23"/>
        <end position="32"/>
    </location>
</feature>
<sequence length="1260" mass="139157">MIQVDSVGYSRVKDESNNDEDMKENSCSDIENKVQSPSVKSFPRMSEEYTDQDSIKRDRLNDRHLSTRHQQHRDREEITHNEDNLSDEENNDDDSSRAGDNDGNKKSDYQDRSTTPHGSLDGSPTANVTGHTAAAVAIAAATAAAAAAAAKSPVTNTSSALPNEFNPAAFFPPPGQMSIQAFQNAIAQFTANALANNMDNDTVVKNLAILQSALFTLQQQQFLQFQLIQHLQSQLVKKHAEKDDTVNDSGNSSIFSHSHNNNNHSKRNEPQDLRKQDRIEEDEEIEEEGVEDAFSKSFQMANIMAAAAAASTENRPLIHPVPEEELRKPKASESLVEKRPMLEHPITLPVSTAASSIGPNNSTSTLSSIARSVGTSERDEILPYQDSNFSSLAANIITDHAPSTMSEPNSLAMLEKKAQEVLNSASQGILSNNLLDELAFANDKSSPNGRNDAALFKHRCRYCGKIFGSDSSLQIHIRSHTGERPYKCNVCGSRFTTKGNLKVHFQRHSDKYPHIPMNPNPVPEHLDKYFPPLIPQEALKEQQQQQQQSQPPPAPIPPPGPPTQFPNTFQPRGFFPDFYLPRPPLDMFSNPLNESSRNPVDLSQVKKPVEPPREPTPEMRLSPEVVIHESPNIKQEPMEESLDLSDKSTKTVHREEEKDEMEQEKEDISITNNSTSEKEFPLKLKNNSVENLATVPSVSPPSSSSSGSLYQDTVLDPSFYSAHMPRPDSNDSSWENFIEISSETSKLQELVDNIDSKTTEPNQCLVCKKVLSCRSALQMHYRVHTGERPFRCKICGRSFTTKGNLKTHMSVHRIKPPMRTLHQCPVCHQKFSNIFVLQQHIRLHTGEMTDLTPDQIKAAEIKEYEGPDLRLNPFGVRLNDFPPSNQNKRSLEHSDEENEHDAHDEKSHKIPANEKLKVRPGLTSPAIENQVEDLRAMNLQRLSVRSLPNEEFSRDTASASPNSADAKRLRSSSPIGSVSSAMSTRSPMSTPPTSGGEQIGVGAAGRAAAAAAAAAAFPYGPPFLGMPQFPPFISRPPFLGNVPIVPPGSNMPPFGLFGVRGNTTTCNICFKTFACNSALEIHYRSHTKERPFKCTICDRGFSTKGNMKQHMLTHKIRDMFGSSGGNSGDESRTQTPPQDPNSNSGGGSTGGGSSSTVNNGINRFSQSYSPAPMDMIDDFASAGGNKRERSNSSNFESTTAHYVKQEKDNAIDENGSNSLHSSTSENQSSNNNYQEFINKDVDIKNWCQKLKEMPENIAAS</sequence>
<dbReference type="PROSITE" id="PS00028">
    <property type="entry name" value="ZINC_FINGER_C2H2_1"/>
    <property type="match status" value="7"/>
</dbReference>
<evidence type="ECO:0000256" key="9">
    <source>
        <dbReference type="ARBA" id="ARBA00023163"/>
    </source>
</evidence>
<dbReference type="GO" id="GO:0030154">
    <property type="term" value="P:cell differentiation"/>
    <property type="evidence" value="ECO:0007669"/>
    <property type="project" value="UniProtKB-ARBA"/>
</dbReference>
<gene>
    <name evidence="14" type="primary">110677254</name>
</gene>
<proteinExistence type="inferred from homology"/>
<accession>A0A6I8U1Y5</accession>
<dbReference type="PROSITE" id="PS50157">
    <property type="entry name" value="ZINC_FINGER_C2H2_2"/>
    <property type="match status" value="7"/>
</dbReference>
<evidence type="ECO:0000256" key="6">
    <source>
        <dbReference type="ARBA" id="ARBA00022833"/>
    </source>
</evidence>
<evidence type="ECO:0000256" key="10">
    <source>
        <dbReference type="ARBA" id="ARBA00023242"/>
    </source>
</evidence>
<reference evidence="14 15" key="1">
    <citation type="submission" date="2017-06" db="EMBL/GenBank/DDBJ databases">
        <title>Aedes aegypti genome working group (AGWG) sequencing and assembly.</title>
        <authorList>
            <consortium name="Aedes aegypti Genome Working Group (AGWG)"/>
            <person name="Matthews B.J."/>
        </authorList>
    </citation>
    <scope>NUCLEOTIDE SEQUENCE [LARGE SCALE GENOMIC DNA]</scope>
    <source>
        <strain evidence="14 15">LVP_AGWG</strain>
    </source>
</reference>
<feature type="compositionally biased region" description="Basic and acidic residues" evidence="12">
    <location>
        <begin position="607"/>
        <end position="617"/>
    </location>
</feature>
<protein>
    <recommendedName>
        <fullName evidence="13">C2H2-type domain-containing protein</fullName>
    </recommendedName>
</protein>
<dbReference type="FunFam" id="3.30.160.60:FF:002027">
    <property type="entry name" value="Blast:Sal-like protein 3"/>
    <property type="match status" value="1"/>
</dbReference>
<dbReference type="Proteomes" id="UP000008820">
    <property type="component" value="Chromosome 2"/>
</dbReference>
<keyword evidence="10" id="KW-0539">Nucleus</keyword>
<dbReference type="SUPFAM" id="SSF57667">
    <property type="entry name" value="beta-beta-alpha zinc fingers"/>
    <property type="match status" value="4"/>
</dbReference>
<feature type="domain" description="C2H2-type" evidence="13">
    <location>
        <begin position="822"/>
        <end position="849"/>
    </location>
</feature>
<dbReference type="GO" id="GO:0005634">
    <property type="term" value="C:nucleus"/>
    <property type="evidence" value="ECO:0007669"/>
    <property type="project" value="UniProtKB-SubCell"/>
</dbReference>
<feature type="compositionally biased region" description="Polar residues" evidence="12">
    <location>
        <begin position="1191"/>
        <end position="1200"/>
    </location>
</feature>
<dbReference type="PANTHER" id="PTHR23233">
    <property type="entry name" value="SAL-LIKE PROTEIN"/>
    <property type="match status" value="1"/>
</dbReference>
<dbReference type="SMART" id="SM00355">
    <property type="entry name" value="ZnF_C2H2"/>
    <property type="match status" value="7"/>
</dbReference>
<dbReference type="FunFam" id="3.30.160.60:FF:000708">
    <property type="entry name" value="Sal-like protein 1"/>
    <property type="match status" value="1"/>
</dbReference>
<dbReference type="PANTHER" id="PTHR23233:SF87">
    <property type="entry name" value="HOMEOTIC PROTEIN SPALT-MAJOR"/>
    <property type="match status" value="1"/>
</dbReference>
<keyword evidence="15" id="KW-1185">Reference proteome</keyword>
<feature type="compositionally biased region" description="Basic and acidic residues" evidence="12">
    <location>
        <begin position="94"/>
        <end position="111"/>
    </location>
</feature>
<evidence type="ECO:0000313" key="14">
    <source>
        <dbReference type="EnsemblMetazoa" id="AAEL021012-PC"/>
    </source>
</evidence>
<feature type="compositionally biased region" description="Acidic residues" evidence="12">
    <location>
        <begin position="84"/>
        <end position="93"/>
    </location>
</feature>
<dbReference type="GO" id="GO:0000981">
    <property type="term" value="F:DNA-binding transcription factor activity, RNA polymerase II-specific"/>
    <property type="evidence" value="ECO:0007669"/>
    <property type="project" value="TreeGrafter"/>
</dbReference>
<feature type="compositionally biased region" description="Basic and acidic residues" evidence="12">
    <location>
        <begin position="900"/>
        <end position="917"/>
    </location>
</feature>
<evidence type="ECO:0000256" key="8">
    <source>
        <dbReference type="ARBA" id="ARBA00023125"/>
    </source>
</evidence>
<feature type="domain" description="C2H2-type" evidence="13">
    <location>
        <begin position="790"/>
        <end position="817"/>
    </location>
</feature>
<feature type="region of interest" description="Disordered" evidence="12">
    <location>
        <begin position="242"/>
        <end position="276"/>
    </location>
</feature>
<feature type="region of interest" description="Disordered" evidence="12">
    <location>
        <begin position="1"/>
        <end position="126"/>
    </location>
</feature>
<evidence type="ECO:0000259" key="13">
    <source>
        <dbReference type="PROSITE" id="PS50157"/>
    </source>
</evidence>
<feature type="compositionally biased region" description="Pro residues" evidence="12">
    <location>
        <begin position="550"/>
        <end position="564"/>
    </location>
</feature>
<feature type="domain" description="C2H2-type" evidence="13">
    <location>
        <begin position="458"/>
        <end position="485"/>
    </location>
</feature>
<dbReference type="FunFam" id="3.30.160.60:FF:000341">
    <property type="entry name" value="Spalt-like transcription factor 1"/>
    <property type="match status" value="1"/>
</dbReference>
<feature type="region of interest" description="Disordered" evidence="12">
    <location>
        <begin position="1118"/>
        <end position="1233"/>
    </location>
</feature>
<keyword evidence="2" id="KW-0597">Phosphoprotein</keyword>
<feature type="region of interest" description="Disordered" evidence="12">
    <location>
        <begin position="510"/>
        <end position="529"/>
    </location>
</feature>
<feature type="compositionally biased region" description="Basic and acidic residues" evidence="12">
    <location>
        <begin position="266"/>
        <end position="276"/>
    </location>
</feature>
<keyword evidence="8" id="KW-0238">DNA-binding</keyword>
<keyword evidence="4" id="KW-0677">Repeat</keyword>
<keyword evidence="5" id="KW-0863">Zinc-finger</keyword>
<dbReference type="InterPro" id="IPR013087">
    <property type="entry name" value="Znf_C2H2_type"/>
</dbReference>
<dbReference type="AlphaFoldDB" id="A0A6I8U1Y5"/>
<name>A0A6I8U1Y5_AEDAE</name>
<feature type="compositionally biased region" description="Basic and acidic residues" evidence="12">
    <location>
        <begin position="644"/>
        <end position="656"/>
    </location>
</feature>
<dbReference type="FunFam" id="3.30.160.60:FF:000215">
    <property type="entry name" value="Spalt-like transcription factor 3"/>
    <property type="match status" value="1"/>
</dbReference>
<feature type="region of interest" description="Disordered" evidence="12">
    <location>
        <begin position="539"/>
        <end position="618"/>
    </location>
</feature>
<dbReference type="FunFam" id="3.30.160.60:FF:000025">
    <property type="entry name" value="Spalt-like transcription factor 1"/>
    <property type="match status" value="1"/>
</dbReference>
<evidence type="ECO:0000256" key="7">
    <source>
        <dbReference type="ARBA" id="ARBA00023015"/>
    </source>
</evidence>
<evidence type="ECO:0000256" key="1">
    <source>
        <dbReference type="ARBA" id="ARBA00004123"/>
    </source>
</evidence>
<comment type="subcellular location">
    <subcellularLocation>
        <location evidence="1">Nucleus</location>
    </subcellularLocation>
</comment>
<feature type="region of interest" description="Disordered" evidence="12">
    <location>
        <begin position="633"/>
        <end position="678"/>
    </location>
</feature>
<dbReference type="OrthoDB" id="8749569at2759"/>
<keyword evidence="3" id="KW-0479">Metal-binding</keyword>
<dbReference type="InterPro" id="IPR036236">
    <property type="entry name" value="Znf_C2H2_sf"/>
</dbReference>
<evidence type="ECO:0000256" key="12">
    <source>
        <dbReference type="SAM" id="MobiDB-lite"/>
    </source>
</evidence>
<dbReference type="GO" id="GO:0035107">
    <property type="term" value="P:appendage morphogenesis"/>
    <property type="evidence" value="ECO:0007669"/>
    <property type="project" value="UniProtKB-ARBA"/>
</dbReference>
<comment type="similarity">
    <text evidence="11">Belongs to the sal C2H2-type zinc-finger protein family.</text>
</comment>
<feature type="compositionally biased region" description="Low complexity" evidence="12">
    <location>
        <begin position="247"/>
        <end position="263"/>
    </location>
</feature>
<dbReference type="GO" id="GO:0048513">
    <property type="term" value="P:animal organ development"/>
    <property type="evidence" value="ECO:0007669"/>
    <property type="project" value="UniProtKB-ARBA"/>
</dbReference>
<feature type="domain" description="C2H2-type" evidence="13">
    <location>
        <begin position="762"/>
        <end position="789"/>
    </location>
</feature>
<organism evidence="14 15">
    <name type="scientific">Aedes aegypti</name>
    <name type="common">Yellowfever mosquito</name>
    <name type="synonym">Culex aegypti</name>
    <dbReference type="NCBI Taxonomy" id="7159"/>
    <lineage>
        <taxon>Eukaryota</taxon>
        <taxon>Metazoa</taxon>
        <taxon>Ecdysozoa</taxon>
        <taxon>Arthropoda</taxon>
        <taxon>Hexapoda</taxon>
        <taxon>Insecta</taxon>
        <taxon>Pterygota</taxon>
        <taxon>Neoptera</taxon>
        <taxon>Endopterygota</taxon>
        <taxon>Diptera</taxon>
        <taxon>Nematocera</taxon>
        <taxon>Culicoidea</taxon>
        <taxon>Culicidae</taxon>
        <taxon>Culicinae</taxon>
        <taxon>Aedini</taxon>
        <taxon>Aedes</taxon>
        <taxon>Stegomyia</taxon>
    </lineage>
</organism>
<feature type="compositionally biased region" description="Low complexity" evidence="12">
    <location>
        <begin position="1214"/>
        <end position="1232"/>
    </location>
</feature>
<evidence type="ECO:0000256" key="5">
    <source>
        <dbReference type="ARBA" id="ARBA00022771"/>
    </source>
</evidence>
<reference evidence="14" key="2">
    <citation type="submission" date="2020-05" db="UniProtKB">
        <authorList>
            <consortium name="EnsemblMetazoa"/>
        </authorList>
    </citation>
    <scope>IDENTIFICATION</scope>
    <source>
        <strain evidence="14">LVP_AGWG</strain>
    </source>
</reference>
<keyword evidence="9" id="KW-0804">Transcription</keyword>
<dbReference type="EnsemblMetazoa" id="AAEL021012-RC">
    <property type="protein sequence ID" value="AAEL021012-PC"/>
    <property type="gene ID" value="AAEL021012"/>
</dbReference>
<feature type="compositionally biased region" description="Basic and acidic residues" evidence="12">
    <location>
        <begin position="73"/>
        <end position="83"/>
    </location>
</feature>
<feature type="compositionally biased region" description="Low complexity" evidence="12">
    <location>
        <begin position="977"/>
        <end position="994"/>
    </location>
</feature>
<feature type="domain" description="C2H2-type" evidence="13">
    <location>
        <begin position="486"/>
        <end position="513"/>
    </location>
</feature>
<feature type="compositionally biased region" description="Polar residues" evidence="12">
    <location>
        <begin position="112"/>
        <end position="126"/>
    </location>
</feature>
<dbReference type="Pfam" id="PF00096">
    <property type="entry name" value="zf-C2H2"/>
    <property type="match status" value="3"/>
</dbReference>
<evidence type="ECO:0000256" key="2">
    <source>
        <dbReference type="ARBA" id="ARBA00022553"/>
    </source>
</evidence>